<evidence type="ECO:0000256" key="8">
    <source>
        <dbReference type="ARBA" id="ARBA00023077"/>
    </source>
</evidence>
<evidence type="ECO:0000313" key="16">
    <source>
        <dbReference type="EMBL" id="MFC6037645.1"/>
    </source>
</evidence>
<evidence type="ECO:0000259" key="14">
    <source>
        <dbReference type="Pfam" id="PF00593"/>
    </source>
</evidence>
<keyword evidence="5 11" id="KW-0812">Transmembrane</keyword>
<keyword evidence="13" id="KW-0732">Signal</keyword>
<keyword evidence="8 12" id="KW-0798">TonB box</keyword>
<dbReference type="Proteomes" id="UP001596116">
    <property type="component" value="Unassembled WGS sequence"/>
</dbReference>
<sequence>MTRANRIFLAALLGGSSLSAIASAPVMAQSEPIVGEDVIVVIGRGREENVQDVPISETVFTAQSIKDARIDQVDDFFALTPGVTFANAQDSGTSFITIRGISQVRNGEAPVAVVVDDVLQINSRSFDQPLFDVDSIEVLRGPQGALYGRNATGGAIIINTAMPTDEFEGYGQVSYGRGNDFQVEGSVSGPIVPGRLLGRISARYSDRDGVLDNVILDEKVDYSEDISLRGHLRFIASDAVTADLRGSLVRTEGGALNYTYQPAVVEKTTGLPTAFDFTIADADLVEREFTANNLGVDKRDSEQVSLRINADLGFATLRSVTAYDHIEETTFSDQFPYTAASTVTPAPPFPLGDGIQSQHIEVEAISQELRLTSPDDQAFRWMVGAYYVATDRFINSSIYDDLENGLPTVSKRMPVFDPLAPQTSFIADDNDNEAWALFFNAAYDVTDRLELAFAGRYDKDSREQQVSPLQGNYVNGVFVSPTGVPGSLNTAEFDLFQPKVTARYAALDNLNLYASWGKGFRSGQFNQNGVGAVAAGAGVMGVSDLLPQEETSTYEVGFKSTLADGVTLNASGYRTKVENAPYFVFIGAVSAQVLVPVDEIEIWGGEVELTANLYDGLDFYAGFGLADSEINAYTVNPAAVGNYAPYVAKTTFNTGLQYRTPITNMIGIFGRVDYERRGEQFWDPENTTARSALDLVNIRGGFEANDGSWALTASVDNLTDEVYNSEWVLGGFANAGVPRLWRVDLRVNF</sequence>
<evidence type="ECO:0000313" key="17">
    <source>
        <dbReference type="Proteomes" id="UP001596116"/>
    </source>
</evidence>
<accession>A0ABW1KZZ8</accession>
<keyword evidence="7" id="KW-0406">Ion transport</keyword>
<comment type="caution">
    <text evidence="16">The sequence shown here is derived from an EMBL/GenBank/DDBJ whole genome shotgun (WGS) entry which is preliminary data.</text>
</comment>
<dbReference type="PANTHER" id="PTHR32552:SF81">
    <property type="entry name" value="TONB-DEPENDENT OUTER MEMBRANE RECEPTOR"/>
    <property type="match status" value="1"/>
</dbReference>
<evidence type="ECO:0000256" key="4">
    <source>
        <dbReference type="ARBA" id="ARBA00022496"/>
    </source>
</evidence>
<evidence type="ECO:0000256" key="3">
    <source>
        <dbReference type="ARBA" id="ARBA00022452"/>
    </source>
</evidence>
<dbReference type="InterPro" id="IPR039426">
    <property type="entry name" value="TonB-dep_rcpt-like"/>
</dbReference>
<dbReference type="InterPro" id="IPR012910">
    <property type="entry name" value="Plug_dom"/>
</dbReference>
<comment type="subcellular location">
    <subcellularLocation>
        <location evidence="1 11">Cell outer membrane</location>
        <topology evidence="1 11">Multi-pass membrane protein</topology>
    </subcellularLocation>
</comment>
<dbReference type="Gene3D" id="2.40.170.20">
    <property type="entry name" value="TonB-dependent receptor, beta-barrel domain"/>
    <property type="match status" value="1"/>
</dbReference>
<dbReference type="RefSeq" id="WP_379880966.1">
    <property type="nucleotide sequence ID" value="NZ_JBHPON010000003.1"/>
</dbReference>
<gene>
    <name evidence="16" type="ORF">ACFMB1_18975</name>
</gene>
<feature type="domain" description="TonB-dependent receptor plug" evidence="15">
    <location>
        <begin position="50"/>
        <end position="155"/>
    </location>
</feature>
<dbReference type="SUPFAM" id="SSF56935">
    <property type="entry name" value="Porins"/>
    <property type="match status" value="1"/>
</dbReference>
<dbReference type="Pfam" id="PF07715">
    <property type="entry name" value="Plug"/>
    <property type="match status" value="1"/>
</dbReference>
<dbReference type="InterPro" id="IPR036942">
    <property type="entry name" value="Beta-barrel_TonB_sf"/>
</dbReference>
<feature type="signal peptide" evidence="13">
    <location>
        <begin position="1"/>
        <end position="22"/>
    </location>
</feature>
<name>A0ABW1KZZ8_9PROT</name>
<evidence type="ECO:0000256" key="6">
    <source>
        <dbReference type="ARBA" id="ARBA00023004"/>
    </source>
</evidence>
<evidence type="ECO:0000256" key="12">
    <source>
        <dbReference type="RuleBase" id="RU003357"/>
    </source>
</evidence>
<keyword evidence="3 11" id="KW-1134">Transmembrane beta strand</keyword>
<proteinExistence type="inferred from homology"/>
<keyword evidence="4" id="KW-0410">Iron transport</keyword>
<evidence type="ECO:0000256" key="2">
    <source>
        <dbReference type="ARBA" id="ARBA00022448"/>
    </source>
</evidence>
<evidence type="ECO:0000259" key="15">
    <source>
        <dbReference type="Pfam" id="PF07715"/>
    </source>
</evidence>
<evidence type="ECO:0000256" key="5">
    <source>
        <dbReference type="ARBA" id="ARBA00022692"/>
    </source>
</evidence>
<evidence type="ECO:0000256" key="7">
    <source>
        <dbReference type="ARBA" id="ARBA00023065"/>
    </source>
</evidence>
<dbReference type="PANTHER" id="PTHR32552">
    <property type="entry name" value="FERRICHROME IRON RECEPTOR-RELATED"/>
    <property type="match status" value="1"/>
</dbReference>
<keyword evidence="10 11" id="KW-0998">Cell outer membrane</keyword>
<dbReference type="EMBL" id="JBHPON010000003">
    <property type="protein sequence ID" value="MFC6037645.1"/>
    <property type="molecule type" value="Genomic_DNA"/>
</dbReference>
<dbReference type="PROSITE" id="PS52016">
    <property type="entry name" value="TONB_DEPENDENT_REC_3"/>
    <property type="match status" value="1"/>
</dbReference>
<feature type="chain" id="PRO_5045299305" evidence="13">
    <location>
        <begin position="23"/>
        <end position="749"/>
    </location>
</feature>
<keyword evidence="17" id="KW-1185">Reference proteome</keyword>
<dbReference type="InterPro" id="IPR000531">
    <property type="entry name" value="Beta-barrel_TonB"/>
</dbReference>
<protein>
    <submittedName>
        <fullName evidence="16">TonB-dependent receptor</fullName>
    </submittedName>
</protein>
<evidence type="ECO:0000256" key="1">
    <source>
        <dbReference type="ARBA" id="ARBA00004571"/>
    </source>
</evidence>
<keyword evidence="16" id="KW-0675">Receptor</keyword>
<reference evidence="16 17" key="1">
    <citation type="submission" date="2024-09" db="EMBL/GenBank/DDBJ databases">
        <authorList>
            <person name="Zhang Z.-H."/>
        </authorList>
    </citation>
    <scope>NUCLEOTIDE SEQUENCE [LARGE SCALE GENOMIC DNA]</scope>
    <source>
        <strain evidence="16 17">HHTR114</strain>
    </source>
</reference>
<keyword evidence="9 11" id="KW-0472">Membrane</keyword>
<keyword evidence="6" id="KW-0408">Iron</keyword>
<comment type="similarity">
    <text evidence="11 12">Belongs to the TonB-dependent receptor family.</text>
</comment>
<evidence type="ECO:0000256" key="13">
    <source>
        <dbReference type="SAM" id="SignalP"/>
    </source>
</evidence>
<keyword evidence="2 11" id="KW-0813">Transport</keyword>
<dbReference type="Pfam" id="PF00593">
    <property type="entry name" value="TonB_dep_Rec_b-barrel"/>
    <property type="match status" value="1"/>
</dbReference>
<evidence type="ECO:0000256" key="11">
    <source>
        <dbReference type="PROSITE-ProRule" id="PRU01360"/>
    </source>
</evidence>
<organism evidence="16 17">
    <name type="scientific">Hyphococcus aureus</name>
    <dbReference type="NCBI Taxonomy" id="2666033"/>
    <lineage>
        <taxon>Bacteria</taxon>
        <taxon>Pseudomonadati</taxon>
        <taxon>Pseudomonadota</taxon>
        <taxon>Alphaproteobacteria</taxon>
        <taxon>Parvularculales</taxon>
        <taxon>Parvularculaceae</taxon>
        <taxon>Hyphococcus</taxon>
    </lineage>
</organism>
<feature type="domain" description="TonB-dependent receptor-like beta-barrel" evidence="14">
    <location>
        <begin position="256"/>
        <end position="718"/>
    </location>
</feature>
<evidence type="ECO:0000256" key="9">
    <source>
        <dbReference type="ARBA" id="ARBA00023136"/>
    </source>
</evidence>
<evidence type="ECO:0000256" key="10">
    <source>
        <dbReference type="ARBA" id="ARBA00023237"/>
    </source>
</evidence>